<reference evidence="10" key="1">
    <citation type="submission" date="2020-09" db="EMBL/GenBank/DDBJ databases">
        <authorList>
            <person name="Kim M.K."/>
        </authorList>
    </citation>
    <scope>NUCLEOTIDE SEQUENCE</scope>
    <source>
        <strain evidence="10">BT704</strain>
    </source>
</reference>
<evidence type="ECO:0000256" key="3">
    <source>
        <dbReference type="ARBA" id="ARBA00023125"/>
    </source>
</evidence>
<feature type="signal peptide" evidence="6">
    <location>
        <begin position="1"/>
        <end position="20"/>
    </location>
</feature>
<dbReference type="SMART" id="SM00448">
    <property type="entry name" value="REC"/>
    <property type="match status" value="1"/>
</dbReference>
<dbReference type="InterPro" id="IPR005467">
    <property type="entry name" value="His_kinase_dom"/>
</dbReference>
<gene>
    <name evidence="10" type="ORF">IC230_19765</name>
</gene>
<dbReference type="InterPro" id="IPR001789">
    <property type="entry name" value="Sig_transdc_resp-reg_receiver"/>
</dbReference>
<dbReference type="Gene3D" id="1.10.10.60">
    <property type="entry name" value="Homeodomain-like"/>
    <property type="match status" value="1"/>
</dbReference>
<dbReference type="InterPro" id="IPR013783">
    <property type="entry name" value="Ig-like_fold"/>
</dbReference>
<dbReference type="PANTHER" id="PTHR43547:SF2">
    <property type="entry name" value="HYBRID SIGNAL TRANSDUCTION HISTIDINE KINASE C"/>
    <property type="match status" value="1"/>
</dbReference>
<dbReference type="Pfam" id="PF07494">
    <property type="entry name" value="Reg_prop"/>
    <property type="match status" value="6"/>
</dbReference>
<evidence type="ECO:0000313" key="10">
    <source>
        <dbReference type="EMBL" id="MBD2755148.1"/>
    </source>
</evidence>
<dbReference type="InterPro" id="IPR015943">
    <property type="entry name" value="WD40/YVTN_repeat-like_dom_sf"/>
</dbReference>
<dbReference type="RefSeq" id="WP_191040764.1">
    <property type="nucleotide sequence ID" value="NZ_JACXAA010000007.1"/>
</dbReference>
<dbReference type="InterPro" id="IPR018062">
    <property type="entry name" value="HTH_AraC-typ_CS"/>
</dbReference>
<dbReference type="PROSITE" id="PS50110">
    <property type="entry name" value="RESPONSE_REGULATORY"/>
    <property type="match status" value="1"/>
</dbReference>
<keyword evidence="1 5" id="KW-0597">Phosphoprotein</keyword>
<dbReference type="SUPFAM" id="SSF47384">
    <property type="entry name" value="Homodimeric domain of signal transducing histidine kinase"/>
    <property type="match status" value="1"/>
</dbReference>
<evidence type="ECO:0000256" key="1">
    <source>
        <dbReference type="ARBA" id="ARBA00022553"/>
    </source>
</evidence>
<evidence type="ECO:0000259" key="8">
    <source>
        <dbReference type="PROSITE" id="PS50109"/>
    </source>
</evidence>
<evidence type="ECO:0000256" key="6">
    <source>
        <dbReference type="SAM" id="SignalP"/>
    </source>
</evidence>
<name>A0A927B4H7_9BACT</name>
<feature type="chain" id="PRO_5037159189" evidence="6">
    <location>
        <begin position="21"/>
        <end position="1334"/>
    </location>
</feature>
<evidence type="ECO:0000259" key="7">
    <source>
        <dbReference type="PROSITE" id="PS01124"/>
    </source>
</evidence>
<evidence type="ECO:0000256" key="5">
    <source>
        <dbReference type="PROSITE-ProRule" id="PRU00169"/>
    </source>
</evidence>
<dbReference type="Gene3D" id="2.130.10.10">
    <property type="entry name" value="YVTN repeat-like/Quinoprotein amine dehydrogenase"/>
    <property type="match status" value="2"/>
</dbReference>
<organism evidence="10 11">
    <name type="scientific">Spirosoma validum</name>
    <dbReference type="NCBI Taxonomy" id="2771355"/>
    <lineage>
        <taxon>Bacteria</taxon>
        <taxon>Pseudomonadati</taxon>
        <taxon>Bacteroidota</taxon>
        <taxon>Cytophagia</taxon>
        <taxon>Cytophagales</taxon>
        <taxon>Cytophagaceae</taxon>
        <taxon>Spirosoma</taxon>
    </lineage>
</organism>
<dbReference type="Gene3D" id="2.60.40.10">
    <property type="entry name" value="Immunoglobulins"/>
    <property type="match status" value="1"/>
</dbReference>
<accession>A0A927B4H7</accession>
<dbReference type="FunFam" id="2.60.40.10:FF:000791">
    <property type="entry name" value="Two-component system sensor histidine kinase/response regulator"/>
    <property type="match status" value="1"/>
</dbReference>
<keyword evidence="6" id="KW-0732">Signal</keyword>
<dbReference type="PRINTS" id="PR00032">
    <property type="entry name" value="HTHARAC"/>
</dbReference>
<dbReference type="InterPro" id="IPR011006">
    <property type="entry name" value="CheY-like_superfamily"/>
</dbReference>
<evidence type="ECO:0000259" key="9">
    <source>
        <dbReference type="PROSITE" id="PS50110"/>
    </source>
</evidence>
<dbReference type="Gene3D" id="1.10.287.130">
    <property type="match status" value="1"/>
</dbReference>
<evidence type="ECO:0000256" key="4">
    <source>
        <dbReference type="ARBA" id="ARBA00023163"/>
    </source>
</evidence>
<dbReference type="InterPro" id="IPR011110">
    <property type="entry name" value="Reg_prop"/>
</dbReference>
<dbReference type="PROSITE" id="PS01124">
    <property type="entry name" value="HTH_ARAC_FAMILY_2"/>
    <property type="match status" value="1"/>
</dbReference>
<sequence>MKPILLTITTLLLLFTKSSAQQFHFNTLTSEEGLSHNSVFSIAQDYKGFMWFGTRDGVSRYDSQRIKNYYVNAYSPNVEANRVNCVYAVGKNLWVGTEIGLFRYVFEKDSFEQVRLNQGATYVWNIKQVSNGELWISTQDGLYILGQQGQIRHILPKQNIRSVCEFRKGTYLILQDSNPRIINSHGETVVTPTLTVVSQEKLASFRNYIFYKDRQGAVWLGTNGGLLQLDEKTMVFRPVDWLNRLVKTNIRVVRTITEDGAGNMWIGSEAGAVVIDKQRRTAQWYDKLFAASPYSLTDRAVYSSYVSRDGTVWLGTYFGGINYARPVGISFNHLFPDPNGKGLSGKAISQLVEDEKQRLWIATEDNGITVLDQTTGNYTYHNRSNGLSDNNIHTVYVDKSGVAWIGTFLGGLNRIDPVTGHKRIYTHNPADSTSLSNNFVCTVYRDRGKRLWVGTIHGLNIMDEQTGRFRLVRPDVLGRTFIYSLLEDHTGQIWIATRYAGIYRYDPSSDRLSHYHVGNTRSLRNNQIISMYEDSNHNMWFGSINGGGHWNNRLKKFIPNPVDRHLPSQTIYGILEDSNGLIWFSTNRGLLSFDPGAKTYRIFDKSNGLQATQFNYSSYLKNRSGILYFGSVDGLCYFDPALITKRASDPPVYFTDLKLFNKSVKVGDEQMLTRHLDGLDELIFHYDQNVITLDFVAINYFSKRTNYYQYYLEGFEKNWGPKTTKNSQTYTNLSPGTYTFHVRSFLSNGELSPSERTIQLRIKPPFWQTTYAYLLYLLLGVGALLAYRRFITFLNNQKMAVQMARVEREKSTELNQQKLNFFTFLSNEFKTPITLIMAEIDELIQSNQAWRSDSATNYSVIKNNAKRLKAIIDQITELRKAEHESPKVNLTDLDVVAFVKETVQGFNSLLQSRHIRKRITFSPSYLMASFDAGKLEMIIGNVIFFLTNEFAEGDELAIDVHVVNHSNQLDSQLSIDFSLDGQQELFNSIKTSYQLAVENEELFQQNSSANIGILLTFSLLKLLLGSVAFSEEADKYTLRVRLPIRKSPVSKTAVGLKQPNLLRSQIVGVLDDLPFEREFADETLSTDKPTILVVDRSKDLAQFLKRHYQESYRIIISYTFSEGLKRAETVLPELILCDSDIRDKEQRNLCVALKKNPLTQAIPVILLLNDEDEKTIIDGLNKGANGYIGKPFNLRELDLLIGNQLTSVALLKTKLAGSLTDSHLTTLPRRNKEQEFILRFASLVKQEYKNKDVTADTLSQLMNCSRSQLHTKLKSLTGLSTKEYLNEYRLTIARQLLEGGMSVSEVAFEVGFGDPNYFGRAFKKKYGLTPSKSN</sequence>
<dbReference type="SMART" id="SM00342">
    <property type="entry name" value="HTH_ARAC"/>
    <property type="match status" value="1"/>
</dbReference>
<keyword evidence="2" id="KW-0805">Transcription regulation</keyword>
<keyword evidence="11" id="KW-1185">Reference proteome</keyword>
<dbReference type="InterPro" id="IPR018060">
    <property type="entry name" value="HTH_AraC"/>
</dbReference>
<dbReference type="SUPFAM" id="SSF63829">
    <property type="entry name" value="Calcium-dependent phosphotriesterase"/>
    <property type="match status" value="2"/>
</dbReference>
<dbReference type="InterPro" id="IPR036097">
    <property type="entry name" value="HisK_dim/P_sf"/>
</dbReference>
<feature type="domain" description="Histidine kinase" evidence="8">
    <location>
        <begin position="824"/>
        <end position="1046"/>
    </location>
</feature>
<dbReference type="InterPro" id="IPR020449">
    <property type="entry name" value="Tscrpt_reg_AraC-type_HTH"/>
</dbReference>
<dbReference type="Pfam" id="PF00072">
    <property type="entry name" value="Response_reg"/>
    <property type="match status" value="1"/>
</dbReference>
<dbReference type="InterPro" id="IPR011123">
    <property type="entry name" value="Y_Y_Y"/>
</dbReference>
<feature type="modified residue" description="4-aspartylphosphate" evidence="5">
    <location>
        <position position="1138"/>
    </location>
</feature>
<dbReference type="GO" id="GO:0043565">
    <property type="term" value="F:sequence-specific DNA binding"/>
    <property type="evidence" value="ECO:0007669"/>
    <property type="project" value="InterPro"/>
</dbReference>
<dbReference type="GO" id="GO:0003700">
    <property type="term" value="F:DNA-binding transcription factor activity"/>
    <property type="evidence" value="ECO:0007669"/>
    <property type="project" value="InterPro"/>
</dbReference>
<dbReference type="EMBL" id="JACXAA010000007">
    <property type="protein sequence ID" value="MBD2755148.1"/>
    <property type="molecule type" value="Genomic_DNA"/>
</dbReference>
<dbReference type="Proteomes" id="UP000653797">
    <property type="component" value="Unassembled WGS sequence"/>
</dbReference>
<dbReference type="InterPro" id="IPR009057">
    <property type="entry name" value="Homeodomain-like_sf"/>
</dbReference>
<dbReference type="SUPFAM" id="SSF52172">
    <property type="entry name" value="CheY-like"/>
    <property type="match status" value="1"/>
</dbReference>
<dbReference type="Pfam" id="PF07495">
    <property type="entry name" value="Y_Y_Y"/>
    <property type="match status" value="1"/>
</dbReference>
<keyword evidence="4" id="KW-0804">Transcription</keyword>
<evidence type="ECO:0000313" key="11">
    <source>
        <dbReference type="Proteomes" id="UP000653797"/>
    </source>
</evidence>
<dbReference type="PANTHER" id="PTHR43547">
    <property type="entry name" value="TWO-COMPONENT HISTIDINE KINASE"/>
    <property type="match status" value="1"/>
</dbReference>
<comment type="caution">
    <text evidence="10">The sequence shown here is derived from an EMBL/GenBank/DDBJ whole genome shotgun (WGS) entry which is preliminary data.</text>
</comment>
<feature type="domain" description="Response regulatory" evidence="9">
    <location>
        <begin position="1090"/>
        <end position="1205"/>
    </location>
</feature>
<dbReference type="SUPFAM" id="SSF46689">
    <property type="entry name" value="Homeodomain-like"/>
    <property type="match status" value="1"/>
</dbReference>
<dbReference type="Pfam" id="PF12833">
    <property type="entry name" value="HTH_18"/>
    <property type="match status" value="1"/>
</dbReference>
<dbReference type="GO" id="GO:0000155">
    <property type="term" value="F:phosphorelay sensor kinase activity"/>
    <property type="evidence" value="ECO:0007669"/>
    <property type="project" value="InterPro"/>
</dbReference>
<dbReference type="PROSITE" id="PS00041">
    <property type="entry name" value="HTH_ARAC_FAMILY_1"/>
    <property type="match status" value="1"/>
</dbReference>
<keyword evidence="3" id="KW-0238">DNA-binding</keyword>
<feature type="domain" description="HTH araC/xylS-type" evidence="7">
    <location>
        <begin position="1238"/>
        <end position="1334"/>
    </location>
</feature>
<dbReference type="Gene3D" id="3.40.50.2300">
    <property type="match status" value="1"/>
</dbReference>
<proteinExistence type="predicted"/>
<dbReference type="PROSITE" id="PS50109">
    <property type="entry name" value="HIS_KIN"/>
    <property type="match status" value="1"/>
</dbReference>
<evidence type="ECO:0000256" key="2">
    <source>
        <dbReference type="ARBA" id="ARBA00023015"/>
    </source>
</evidence>
<protein>
    <submittedName>
        <fullName evidence="10">Helix-turn-helix domain-containing protein</fullName>
    </submittedName>
</protein>